<dbReference type="AlphaFoldDB" id="A0A914XIH8"/>
<keyword evidence="1" id="KW-0732">Signal</keyword>
<keyword evidence="3" id="KW-1185">Reference proteome</keyword>
<name>A0A914XIH8_9BILA</name>
<evidence type="ECO:0000259" key="2">
    <source>
        <dbReference type="PROSITE" id="PS50041"/>
    </source>
</evidence>
<feature type="domain" description="C-type lectin" evidence="2">
    <location>
        <begin position="42"/>
        <end position="168"/>
    </location>
</feature>
<feature type="chain" id="PRO_5037227847" evidence="1">
    <location>
        <begin position="24"/>
        <end position="184"/>
    </location>
</feature>
<protein>
    <submittedName>
        <fullName evidence="4">C-type lectin domain-containing protein</fullName>
    </submittedName>
</protein>
<evidence type="ECO:0000313" key="3">
    <source>
        <dbReference type="Proteomes" id="UP000887566"/>
    </source>
</evidence>
<dbReference type="SMART" id="SM00034">
    <property type="entry name" value="CLECT"/>
    <property type="match status" value="1"/>
</dbReference>
<dbReference type="PROSITE" id="PS50041">
    <property type="entry name" value="C_TYPE_LECTIN_2"/>
    <property type="match status" value="1"/>
</dbReference>
<dbReference type="WBParaSite" id="PSAMB.scaffold8239size6464.g31145.t1">
    <property type="protein sequence ID" value="PSAMB.scaffold8239size6464.g31145.t1"/>
    <property type="gene ID" value="PSAMB.scaffold8239size6464.g31145"/>
</dbReference>
<dbReference type="SUPFAM" id="SSF56436">
    <property type="entry name" value="C-type lectin-like"/>
    <property type="match status" value="1"/>
</dbReference>
<dbReference type="InterPro" id="IPR001304">
    <property type="entry name" value="C-type_lectin-like"/>
</dbReference>
<evidence type="ECO:0000256" key="1">
    <source>
        <dbReference type="SAM" id="SignalP"/>
    </source>
</evidence>
<dbReference type="CDD" id="cd00037">
    <property type="entry name" value="CLECT"/>
    <property type="match status" value="1"/>
</dbReference>
<feature type="signal peptide" evidence="1">
    <location>
        <begin position="1"/>
        <end position="23"/>
    </location>
</feature>
<dbReference type="Gene3D" id="3.10.100.10">
    <property type="entry name" value="Mannose-Binding Protein A, subunit A"/>
    <property type="match status" value="1"/>
</dbReference>
<proteinExistence type="predicted"/>
<accession>A0A914XIH8</accession>
<evidence type="ECO:0000313" key="4">
    <source>
        <dbReference type="WBParaSite" id="PSAMB.scaffold8239size6464.g31145.t1"/>
    </source>
</evidence>
<dbReference type="Proteomes" id="UP000887566">
    <property type="component" value="Unplaced"/>
</dbReference>
<organism evidence="3 4">
    <name type="scientific">Plectus sambesii</name>
    <dbReference type="NCBI Taxonomy" id="2011161"/>
    <lineage>
        <taxon>Eukaryota</taxon>
        <taxon>Metazoa</taxon>
        <taxon>Ecdysozoa</taxon>
        <taxon>Nematoda</taxon>
        <taxon>Chromadorea</taxon>
        <taxon>Plectida</taxon>
        <taxon>Plectina</taxon>
        <taxon>Plectoidea</taxon>
        <taxon>Plectidae</taxon>
        <taxon>Plectus</taxon>
    </lineage>
</organism>
<dbReference type="InterPro" id="IPR016186">
    <property type="entry name" value="C-type_lectin-like/link_sf"/>
</dbReference>
<dbReference type="InterPro" id="IPR016187">
    <property type="entry name" value="CTDL_fold"/>
</dbReference>
<sequence length="184" mass="20753">MMLEYSAFTILLIQLVLIHESRGSLFSDECLRHGLKNYYDPTTDSCWIVHTTPLTYDQAKSRCNHMPGYDGHLAFPKTLNHSWIIYTKLTAYDSWIGLQHFGSSTTVNDKSEWYWTYPDGRKESAADALWKDAYPTAGVGECAMSSGNNAISLYNTPCTSTPAKFICQYGKQNFVAGTIFFSVI</sequence>
<reference evidence="4" key="1">
    <citation type="submission" date="2022-11" db="UniProtKB">
        <authorList>
            <consortium name="WormBaseParasite"/>
        </authorList>
    </citation>
    <scope>IDENTIFICATION</scope>
</reference>